<accession>A0AAD9PVW2</accession>
<sequence>MVIVLCPEGSTRNRWLGFTERSFLSKKTPNRVIDGDYFKKLFVHTLMNTSEQISPKEKLRGNLG</sequence>
<evidence type="ECO:0000313" key="1">
    <source>
        <dbReference type="EMBL" id="KAK2550013.1"/>
    </source>
</evidence>
<organism evidence="1 2">
    <name type="scientific">Acropora cervicornis</name>
    <name type="common">Staghorn coral</name>
    <dbReference type="NCBI Taxonomy" id="6130"/>
    <lineage>
        <taxon>Eukaryota</taxon>
        <taxon>Metazoa</taxon>
        <taxon>Cnidaria</taxon>
        <taxon>Anthozoa</taxon>
        <taxon>Hexacorallia</taxon>
        <taxon>Scleractinia</taxon>
        <taxon>Astrocoeniina</taxon>
        <taxon>Acroporidae</taxon>
        <taxon>Acropora</taxon>
    </lineage>
</organism>
<reference evidence="1" key="1">
    <citation type="journal article" date="2023" name="G3 (Bethesda)">
        <title>Whole genome assembly and annotation of the endangered Caribbean coral Acropora cervicornis.</title>
        <authorList>
            <person name="Selwyn J.D."/>
            <person name="Vollmer S.V."/>
        </authorList>
    </citation>
    <scope>NUCLEOTIDE SEQUENCE</scope>
    <source>
        <strain evidence="1">K2</strain>
    </source>
</reference>
<keyword evidence="2" id="KW-1185">Reference proteome</keyword>
<dbReference type="EMBL" id="JARQWQ010000117">
    <property type="protein sequence ID" value="KAK2550013.1"/>
    <property type="molecule type" value="Genomic_DNA"/>
</dbReference>
<dbReference type="Proteomes" id="UP001249851">
    <property type="component" value="Unassembled WGS sequence"/>
</dbReference>
<name>A0AAD9PVW2_ACRCE</name>
<protein>
    <submittedName>
        <fullName evidence="1">Uncharacterized protein</fullName>
    </submittedName>
</protein>
<reference evidence="1" key="2">
    <citation type="journal article" date="2023" name="Science">
        <title>Genomic signatures of disease resistance in endangered staghorn corals.</title>
        <authorList>
            <person name="Vollmer S.V."/>
            <person name="Selwyn J.D."/>
            <person name="Despard B.A."/>
            <person name="Roesel C.L."/>
        </authorList>
    </citation>
    <scope>NUCLEOTIDE SEQUENCE</scope>
    <source>
        <strain evidence="1">K2</strain>
    </source>
</reference>
<dbReference type="AlphaFoldDB" id="A0AAD9PVW2"/>
<proteinExistence type="predicted"/>
<gene>
    <name evidence="1" type="ORF">P5673_029469</name>
</gene>
<comment type="caution">
    <text evidence="1">The sequence shown here is derived from an EMBL/GenBank/DDBJ whole genome shotgun (WGS) entry which is preliminary data.</text>
</comment>
<evidence type="ECO:0000313" key="2">
    <source>
        <dbReference type="Proteomes" id="UP001249851"/>
    </source>
</evidence>